<evidence type="ECO:0000313" key="2">
    <source>
        <dbReference type="Proteomes" id="UP000254425"/>
    </source>
</evidence>
<name>A0A345XZ61_9ACTN</name>
<proteinExistence type="predicted"/>
<keyword evidence="2" id="KW-1185">Reference proteome</keyword>
<dbReference type="KEGG" id="sarm:DVA86_34820"/>
<dbReference type="RefSeq" id="WP_222623401.1">
    <property type="nucleotide sequence ID" value="NZ_CP031320.1"/>
</dbReference>
<accession>A0A345XZ61</accession>
<protein>
    <submittedName>
        <fullName evidence="1">Uncharacterized protein</fullName>
    </submittedName>
</protein>
<reference evidence="1 2" key="1">
    <citation type="submission" date="2018-07" db="EMBL/GenBank/DDBJ databases">
        <title>Draft genome of the type strain Streptomyces armeniacus ATCC 15676.</title>
        <authorList>
            <person name="Labana P."/>
            <person name="Gosse J.T."/>
            <person name="Boddy C.N."/>
        </authorList>
    </citation>
    <scope>NUCLEOTIDE SEQUENCE [LARGE SCALE GENOMIC DNA]</scope>
    <source>
        <strain evidence="1 2">ATCC 15676</strain>
    </source>
</reference>
<sequence length="72" mass="7738">MERAALVLHPVLEELDVRVVQIPPRTAGECGHLTGVGAGQLACQCAVITFDRLVPQNRLAAVRKIGEGARHE</sequence>
<dbReference type="EMBL" id="CP031320">
    <property type="protein sequence ID" value="AXK36927.1"/>
    <property type="molecule type" value="Genomic_DNA"/>
</dbReference>
<organism evidence="1 2">
    <name type="scientific">Streptomyces armeniacus</name>
    <dbReference type="NCBI Taxonomy" id="83291"/>
    <lineage>
        <taxon>Bacteria</taxon>
        <taxon>Bacillati</taxon>
        <taxon>Actinomycetota</taxon>
        <taxon>Actinomycetes</taxon>
        <taxon>Kitasatosporales</taxon>
        <taxon>Streptomycetaceae</taxon>
        <taxon>Streptomyces</taxon>
    </lineage>
</organism>
<evidence type="ECO:0000313" key="1">
    <source>
        <dbReference type="EMBL" id="AXK36927.1"/>
    </source>
</evidence>
<dbReference type="AlphaFoldDB" id="A0A345XZ61"/>
<gene>
    <name evidence="1" type="ORF">DVA86_34820</name>
</gene>
<dbReference type="Proteomes" id="UP000254425">
    <property type="component" value="Chromosome"/>
</dbReference>